<evidence type="ECO:0000256" key="4">
    <source>
        <dbReference type="PROSITE-ProRule" id="PRU01240"/>
    </source>
</evidence>
<dbReference type="GO" id="GO:0006508">
    <property type="term" value="P:proteolysis"/>
    <property type="evidence" value="ECO:0007669"/>
    <property type="project" value="UniProtKB-KW"/>
</dbReference>
<feature type="active site" description="Charge relay system" evidence="4">
    <location>
        <position position="61"/>
    </location>
</feature>
<accession>A0AA40F9L6</accession>
<dbReference type="InterPro" id="IPR036852">
    <property type="entry name" value="Peptidase_S8/S53_dom_sf"/>
</dbReference>
<dbReference type="Gene3D" id="3.40.50.200">
    <property type="entry name" value="Peptidase S8/S53 domain"/>
    <property type="match status" value="1"/>
</dbReference>
<gene>
    <name evidence="6" type="ORF">B0T18DRAFT_337589</name>
</gene>
<comment type="caution">
    <text evidence="6">The sequence shown here is derived from an EMBL/GenBank/DDBJ whole genome shotgun (WGS) entry which is preliminary data.</text>
</comment>
<dbReference type="InterPro" id="IPR000209">
    <property type="entry name" value="Peptidase_S8/S53_dom"/>
</dbReference>
<feature type="active site" description="Charge relay system" evidence="4">
    <location>
        <position position="284"/>
    </location>
</feature>
<dbReference type="InterPro" id="IPR023828">
    <property type="entry name" value="Peptidase_S8_Ser-AS"/>
</dbReference>
<dbReference type="PROSITE" id="PS51892">
    <property type="entry name" value="SUBTILASE"/>
    <property type="match status" value="1"/>
</dbReference>
<keyword evidence="3 4" id="KW-0720">Serine protease</keyword>
<organism evidence="6 7">
    <name type="scientific">Schizothecium vesticola</name>
    <dbReference type="NCBI Taxonomy" id="314040"/>
    <lineage>
        <taxon>Eukaryota</taxon>
        <taxon>Fungi</taxon>
        <taxon>Dikarya</taxon>
        <taxon>Ascomycota</taxon>
        <taxon>Pezizomycotina</taxon>
        <taxon>Sordariomycetes</taxon>
        <taxon>Sordariomycetidae</taxon>
        <taxon>Sordariales</taxon>
        <taxon>Schizotheciaceae</taxon>
        <taxon>Schizothecium</taxon>
    </lineage>
</organism>
<dbReference type="InterPro" id="IPR034073">
    <property type="entry name" value="Subtilisin_DY-like_dom"/>
</dbReference>
<evidence type="ECO:0000256" key="1">
    <source>
        <dbReference type="ARBA" id="ARBA00022670"/>
    </source>
</evidence>
<evidence type="ECO:0000256" key="2">
    <source>
        <dbReference type="ARBA" id="ARBA00022801"/>
    </source>
</evidence>
<comment type="similarity">
    <text evidence="4">Belongs to the peptidase S8 family.</text>
</comment>
<evidence type="ECO:0000313" key="7">
    <source>
        <dbReference type="Proteomes" id="UP001172155"/>
    </source>
</evidence>
<evidence type="ECO:0000256" key="3">
    <source>
        <dbReference type="ARBA" id="ARBA00022825"/>
    </source>
</evidence>
<dbReference type="EMBL" id="JAUKUD010000001">
    <property type="protein sequence ID" value="KAK0753768.1"/>
    <property type="molecule type" value="Genomic_DNA"/>
</dbReference>
<protein>
    <submittedName>
        <fullName evidence="6">Peptidase S8/S53 domain-containing protein</fullName>
    </submittedName>
</protein>
<feature type="domain" description="Peptidase S8/S53" evidence="5">
    <location>
        <begin position="86"/>
        <end position="319"/>
    </location>
</feature>
<dbReference type="GO" id="GO:0004252">
    <property type="term" value="F:serine-type endopeptidase activity"/>
    <property type="evidence" value="ECO:0007669"/>
    <property type="project" value="UniProtKB-UniRule"/>
</dbReference>
<evidence type="ECO:0000313" key="6">
    <source>
        <dbReference type="EMBL" id="KAK0753768.1"/>
    </source>
</evidence>
<sequence>MPGEIESAQAIVPASPPAAVFPDDDPDSFRQGYLNTAPQGIDARYAWTKNGGDGVNGSIVDVEWDWLLEHPDLAAASITPVNPPLEVADFDKAHGTSVLGEIFMVDNNIGGVGIATKSRGRVSQIKRGRPDGVLEAIFAAINAMEFGEIMLIEVQVGGTSGQGESRWYPVEIYDRYYNALRLATALGITVVEAGGNGGADLDAPIFVDSGFARSILNRNHPDFRDSGAIMVGGSTSAVPHRRVAGDSGGATNYGNRIDVYSWFENIFTTSIDGNGYTSGFNGTSGASPIVTGAAAVMQSIVQANLGFKLTPLQVRRLIGISGTSTFDPAFDKLGTQPNLRGIIDGQYLNLPPDLYVRDAVGDDGNPRSGAVTYTSPDIIVRQTQSANPAAQFGAGSGTENSDALSQPIRPGQSHFIYIRARNRGAAAAQEAFADVYWTRASTVLTPETWQRIGRATFPAAVPTANVLTVSNVLRWQAPTDATDPVFIAVAGSREDPAPLTPPESSSASDLSRFFRQNNNVAGRSVQAATLVRAEEQGSNVFTSRFAVQGAANANTRFSLKSRGQLPLRARVVLRAPLDLTRALGIPLRPGARAKGAGAADIPLHPLAVTDIGEGVLAQGFSAECELVVEVPQVELLDEGIYSFIISQEVEGEEVGRITFLFTN</sequence>
<keyword evidence="7" id="KW-1185">Reference proteome</keyword>
<dbReference type="PROSITE" id="PS00138">
    <property type="entry name" value="SUBTILASE_SER"/>
    <property type="match status" value="1"/>
</dbReference>
<feature type="active site" description="Charge relay system" evidence="4">
    <location>
        <position position="94"/>
    </location>
</feature>
<reference evidence="6" key="1">
    <citation type="submission" date="2023-06" db="EMBL/GenBank/DDBJ databases">
        <title>Genome-scale phylogeny and comparative genomics of the fungal order Sordariales.</title>
        <authorList>
            <consortium name="Lawrence Berkeley National Laboratory"/>
            <person name="Hensen N."/>
            <person name="Bonometti L."/>
            <person name="Westerberg I."/>
            <person name="Brannstrom I.O."/>
            <person name="Guillou S."/>
            <person name="Cros-Aarteil S."/>
            <person name="Calhoun S."/>
            <person name="Haridas S."/>
            <person name="Kuo A."/>
            <person name="Mondo S."/>
            <person name="Pangilinan J."/>
            <person name="Riley R."/>
            <person name="LaButti K."/>
            <person name="Andreopoulos B."/>
            <person name="Lipzen A."/>
            <person name="Chen C."/>
            <person name="Yanf M."/>
            <person name="Daum C."/>
            <person name="Ng V."/>
            <person name="Clum A."/>
            <person name="Steindorff A."/>
            <person name="Ohm R."/>
            <person name="Martin F."/>
            <person name="Silar P."/>
            <person name="Natvig D."/>
            <person name="Lalanne C."/>
            <person name="Gautier V."/>
            <person name="Ament-velasquez S.L."/>
            <person name="Kruys A."/>
            <person name="Hutchinson M.I."/>
            <person name="Powell A.J."/>
            <person name="Barry K."/>
            <person name="Miller A.N."/>
            <person name="Grigoriev I.V."/>
            <person name="Debuchy R."/>
            <person name="Gladieux P."/>
            <person name="Thoren M.H."/>
            <person name="Johannesson H."/>
        </authorList>
    </citation>
    <scope>NUCLEOTIDE SEQUENCE</scope>
    <source>
        <strain evidence="6">SMH3187-1</strain>
    </source>
</reference>
<proteinExistence type="inferred from homology"/>
<keyword evidence="1 4" id="KW-0645">Protease</keyword>
<dbReference type="CDD" id="cd04843">
    <property type="entry name" value="Peptidases_S8_11"/>
    <property type="match status" value="1"/>
</dbReference>
<name>A0AA40F9L6_9PEZI</name>
<dbReference type="AlphaFoldDB" id="A0AA40F9L6"/>
<dbReference type="Proteomes" id="UP001172155">
    <property type="component" value="Unassembled WGS sequence"/>
</dbReference>
<evidence type="ECO:0000259" key="5">
    <source>
        <dbReference type="Pfam" id="PF00082"/>
    </source>
</evidence>
<dbReference type="SUPFAM" id="SSF52743">
    <property type="entry name" value="Subtilisin-like"/>
    <property type="match status" value="1"/>
</dbReference>
<dbReference type="Pfam" id="PF00082">
    <property type="entry name" value="Peptidase_S8"/>
    <property type="match status" value="1"/>
</dbReference>
<keyword evidence="2 4" id="KW-0378">Hydrolase</keyword>